<dbReference type="PANTHER" id="PTHR30231:SF4">
    <property type="entry name" value="PROTEIN NEN2"/>
    <property type="match status" value="1"/>
</dbReference>
<dbReference type="InterPro" id="IPR012337">
    <property type="entry name" value="RNaseH-like_sf"/>
</dbReference>
<organism evidence="5 6">
    <name type="scientific">Fontibacter flavus</name>
    <dbReference type="NCBI Taxonomy" id="654838"/>
    <lineage>
        <taxon>Bacteria</taxon>
        <taxon>Pseudomonadati</taxon>
        <taxon>Bacteroidota</taxon>
        <taxon>Cytophagia</taxon>
        <taxon>Cytophagales</taxon>
        <taxon>Cyclobacteriaceae</taxon>
        <taxon>Fontibacter</taxon>
    </lineage>
</organism>
<dbReference type="RefSeq" id="WP_382389368.1">
    <property type="nucleotide sequence ID" value="NZ_JBHLWI010000090.1"/>
</dbReference>
<dbReference type="InterPro" id="IPR006054">
    <property type="entry name" value="DnaQ"/>
</dbReference>
<name>A0ABV6FYB1_9BACT</name>
<dbReference type="Proteomes" id="UP001589797">
    <property type="component" value="Unassembled WGS sequence"/>
</dbReference>
<keyword evidence="1" id="KW-0540">Nuclease</keyword>
<dbReference type="EMBL" id="JBHLWI010000090">
    <property type="protein sequence ID" value="MFC0264782.1"/>
    <property type="molecule type" value="Genomic_DNA"/>
</dbReference>
<keyword evidence="3 5" id="KW-0269">Exonuclease</keyword>
<feature type="domain" description="Exonuclease" evidence="4">
    <location>
        <begin position="8"/>
        <end position="174"/>
    </location>
</feature>
<dbReference type="SMART" id="SM00479">
    <property type="entry name" value="EXOIII"/>
    <property type="match status" value="1"/>
</dbReference>
<proteinExistence type="predicted"/>
<dbReference type="PANTHER" id="PTHR30231">
    <property type="entry name" value="DNA POLYMERASE III SUBUNIT EPSILON"/>
    <property type="match status" value="1"/>
</dbReference>
<sequence length="426" mass="48489">MTTYNTPHLAFIDFETTGFSPRRGHRIVEAAVITTDLEGNVIDEYETLINPLREVTASEVHRISASMVKNAPSFADVMNDLIYHLKGKTLIGHNVHFDLSFLKHELKRNLQREVDVNGVCTISISKKLLPDLPFRRLESFCEYFDIDNSYAHAAMHDCQATLEVYKCLRKMANDMGSSEFIEVLNRPFLFDQDVIPKGLSFKRDHAEVSVENERVILSSIIKRLPNNLSDEVPVQEYLNLLDEVLADRIVTPEEAEGIFDLISEFGLSQSQVMDIHIHYLKNLIHVYYLDHILSDSEKRDLVKVSEILGISTEQLEEYINQEFLMIQAKEENNPPTNQSIELHNKSICFTGQLVATKNGEPILRSVAQSLALERGMIIKNAVSSKLDYLVTADPNSLSGKSQKAREMGVKILAEPVFWQMMRYSVD</sequence>
<dbReference type="Gene3D" id="3.40.50.10190">
    <property type="entry name" value="BRCT domain"/>
    <property type="match status" value="1"/>
</dbReference>
<evidence type="ECO:0000256" key="3">
    <source>
        <dbReference type="ARBA" id="ARBA00022839"/>
    </source>
</evidence>
<dbReference type="CDD" id="cd06127">
    <property type="entry name" value="DEDDh"/>
    <property type="match status" value="1"/>
</dbReference>
<keyword evidence="2" id="KW-0378">Hydrolase</keyword>
<evidence type="ECO:0000313" key="5">
    <source>
        <dbReference type="EMBL" id="MFC0264782.1"/>
    </source>
</evidence>
<evidence type="ECO:0000256" key="2">
    <source>
        <dbReference type="ARBA" id="ARBA00022801"/>
    </source>
</evidence>
<keyword evidence="6" id="KW-1185">Reference proteome</keyword>
<comment type="caution">
    <text evidence="5">The sequence shown here is derived from an EMBL/GenBank/DDBJ whole genome shotgun (WGS) entry which is preliminary data.</text>
</comment>
<evidence type="ECO:0000313" key="6">
    <source>
        <dbReference type="Proteomes" id="UP001589797"/>
    </source>
</evidence>
<dbReference type="NCBIfam" id="TIGR00573">
    <property type="entry name" value="dnaq"/>
    <property type="match status" value="1"/>
</dbReference>
<dbReference type="SUPFAM" id="SSF53098">
    <property type="entry name" value="Ribonuclease H-like"/>
    <property type="match status" value="1"/>
</dbReference>
<evidence type="ECO:0000259" key="4">
    <source>
        <dbReference type="SMART" id="SM00479"/>
    </source>
</evidence>
<evidence type="ECO:0000256" key="1">
    <source>
        <dbReference type="ARBA" id="ARBA00022722"/>
    </source>
</evidence>
<dbReference type="Pfam" id="PF00929">
    <property type="entry name" value="RNase_T"/>
    <property type="match status" value="1"/>
</dbReference>
<dbReference type="InterPro" id="IPR013520">
    <property type="entry name" value="Ribonucl_H"/>
</dbReference>
<gene>
    <name evidence="5" type="ORF">ACFFIP_18990</name>
</gene>
<reference evidence="5 6" key="1">
    <citation type="submission" date="2024-09" db="EMBL/GenBank/DDBJ databases">
        <authorList>
            <person name="Sun Q."/>
            <person name="Mori K."/>
        </authorList>
    </citation>
    <scope>NUCLEOTIDE SEQUENCE [LARGE SCALE GENOMIC DNA]</scope>
    <source>
        <strain evidence="5 6">CCM 7650</strain>
    </source>
</reference>
<dbReference type="InterPro" id="IPR029024">
    <property type="entry name" value="TerB-like"/>
</dbReference>
<dbReference type="CDD" id="cd17748">
    <property type="entry name" value="BRCT_DNA_ligase_like"/>
    <property type="match status" value="1"/>
</dbReference>
<dbReference type="Gene3D" id="3.30.420.10">
    <property type="entry name" value="Ribonuclease H-like superfamily/Ribonuclease H"/>
    <property type="match status" value="1"/>
</dbReference>
<accession>A0ABV6FYB1</accession>
<dbReference type="SUPFAM" id="SSF158682">
    <property type="entry name" value="TerB-like"/>
    <property type="match status" value="1"/>
</dbReference>
<dbReference type="GO" id="GO:0004527">
    <property type="term" value="F:exonuclease activity"/>
    <property type="evidence" value="ECO:0007669"/>
    <property type="project" value="UniProtKB-KW"/>
</dbReference>
<protein>
    <submittedName>
        <fullName evidence="5">Exonuclease domain-containing protein</fullName>
    </submittedName>
</protein>
<dbReference type="SUPFAM" id="SSF52113">
    <property type="entry name" value="BRCT domain"/>
    <property type="match status" value="1"/>
</dbReference>
<dbReference type="InterPro" id="IPR036420">
    <property type="entry name" value="BRCT_dom_sf"/>
</dbReference>
<dbReference type="InterPro" id="IPR036397">
    <property type="entry name" value="RNaseH_sf"/>
</dbReference>